<name>A0A165BXH9_9APHY</name>
<sequence>MTGPNLHLNSSMGCLFIGNLFAIILYGLTCAQVLYYIWEYPTDSWRIRVLVALLWIFDTAITIANSQIMWHYFIQGHSNSLNLTSLALPFEIEYVFSAITTLVVQCYYMLQIWRLLRKKWYNLPMTIIIVLTAVVSCACGLWLACITIQVPQLPAVFIHVKIPATVEPVLGLTADIYITVTLIWALNGERTGFKHTNTLINRLIMYAVNRGIMTALVQFLHLVTFVACSGDVFYWALFHYPGTKLYINSAIAIRLNARHYLRSNGKFYLSTGLYMEDIPMNVLDGSEDGSPKRLFSRRAEPPEGSSMTVIVISSETVQQNGVSGGIGGPAESTNRTSFPGRVDEEMLGR</sequence>
<feature type="transmembrane region" description="Helical" evidence="2">
    <location>
        <begin position="50"/>
        <end position="74"/>
    </location>
</feature>
<feature type="transmembrane region" description="Helical" evidence="2">
    <location>
        <begin position="169"/>
        <end position="186"/>
    </location>
</feature>
<reference evidence="4 5" key="1">
    <citation type="journal article" date="2016" name="Mol. Biol. Evol.">
        <title>Comparative Genomics of Early-Diverging Mushroom-Forming Fungi Provides Insights into the Origins of Lignocellulose Decay Capabilities.</title>
        <authorList>
            <person name="Nagy L.G."/>
            <person name="Riley R."/>
            <person name="Tritt A."/>
            <person name="Adam C."/>
            <person name="Daum C."/>
            <person name="Floudas D."/>
            <person name="Sun H."/>
            <person name="Yadav J.S."/>
            <person name="Pangilinan J."/>
            <person name="Larsson K.H."/>
            <person name="Matsuura K."/>
            <person name="Barry K."/>
            <person name="Labutti K."/>
            <person name="Kuo R."/>
            <person name="Ohm R.A."/>
            <person name="Bhattacharya S.S."/>
            <person name="Shirouzu T."/>
            <person name="Yoshinaga Y."/>
            <person name="Martin F.M."/>
            <person name="Grigoriev I.V."/>
            <person name="Hibbett D.S."/>
        </authorList>
    </citation>
    <scope>NUCLEOTIDE SEQUENCE [LARGE SCALE GENOMIC DNA]</scope>
    <source>
        <strain evidence="4 5">93-53</strain>
    </source>
</reference>
<feature type="transmembrane region" description="Helical" evidence="2">
    <location>
        <begin position="125"/>
        <end position="149"/>
    </location>
</feature>
<dbReference type="AlphaFoldDB" id="A0A165BXH9"/>
<organism evidence="4 5">
    <name type="scientific">Laetiporus sulphureus 93-53</name>
    <dbReference type="NCBI Taxonomy" id="1314785"/>
    <lineage>
        <taxon>Eukaryota</taxon>
        <taxon>Fungi</taxon>
        <taxon>Dikarya</taxon>
        <taxon>Basidiomycota</taxon>
        <taxon>Agaricomycotina</taxon>
        <taxon>Agaricomycetes</taxon>
        <taxon>Polyporales</taxon>
        <taxon>Laetiporus</taxon>
    </lineage>
</organism>
<gene>
    <name evidence="4" type="ORF">LAESUDRAFT_686263</name>
</gene>
<keyword evidence="2" id="KW-0812">Transmembrane</keyword>
<evidence type="ECO:0000259" key="3">
    <source>
        <dbReference type="Pfam" id="PF20152"/>
    </source>
</evidence>
<feature type="region of interest" description="Disordered" evidence="1">
    <location>
        <begin position="322"/>
        <end position="349"/>
    </location>
</feature>
<keyword evidence="2" id="KW-0472">Membrane</keyword>
<dbReference type="OrthoDB" id="3063206at2759"/>
<feature type="transmembrane region" description="Helical" evidence="2">
    <location>
        <begin position="207"/>
        <end position="227"/>
    </location>
</feature>
<feature type="transmembrane region" description="Helical" evidence="2">
    <location>
        <begin position="15"/>
        <end position="38"/>
    </location>
</feature>
<dbReference type="InParanoid" id="A0A165BXH9"/>
<feature type="domain" description="DUF6534" evidence="3">
    <location>
        <begin position="172"/>
        <end position="260"/>
    </location>
</feature>
<dbReference type="Proteomes" id="UP000076871">
    <property type="component" value="Unassembled WGS sequence"/>
</dbReference>
<dbReference type="RefSeq" id="XP_040759573.1">
    <property type="nucleotide sequence ID" value="XM_040905922.1"/>
</dbReference>
<dbReference type="STRING" id="1314785.A0A165BXH9"/>
<dbReference type="GeneID" id="63822951"/>
<dbReference type="PANTHER" id="PTHR40465:SF1">
    <property type="entry name" value="DUF6534 DOMAIN-CONTAINING PROTEIN"/>
    <property type="match status" value="1"/>
</dbReference>
<keyword evidence="2" id="KW-1133">Transmembrane helix</keyword>
<dbReference type="EMBL" id="KV427659">
    <property type="protein sequence ID" value="KZT01833.1"/>
    <property type="molecule type" value="Genomic_DNA"/>
</dbReference>
<dbReference type="Pfam" id="PF20152">
    <property type="entry name" value="DUF6534"/>
    <property type="match status" value="1"/>
</dbReference>
<keyword evidence="5" id="KW-1185">Reference proteome</keyword>
<evidence type="ECO:0000313" key="5">
    <source>
        <dbReference type="Proteomes" id="UP000076871"/>
    </source>
</evidence>
<evidence type="ECO:0000256" key="2">
    <source>
        <dbReference type="SAM" id="Phobius"/>
    </source>
</evidence>
<accession>A0A165BXH9</accession>
<proteinExistence type="predicted"/>
<dbReference type="PANTHER" id="PTHR40465">
    <property type="entry name" value="CHROMOSOME 1, WHOLE GENOME SHOTGUN SEQUENCE"/>
    <property type="match status" value="1"/>
</dbReference>
<feature type="transmembrane region" description="Helical" evidence="2">
    <location>
        <begin position="94"/>
        <end position="113"/>
    </location>
</feature>
<evidence type="ECO:0000313" key="4">
    <source>
        <dbReference type="EMBL" id="KZT01833.1"/>
    </source>
</evidence>
<evidence type="ECO:0000256" key="1">
    <source>
        <dbReference type="SAM" id="MobiDB-lite"/>
    </source>
</evidence>
<dbReference type="InterPro" id="IPR045339">
    <property type="entry name" value="DUF6534"/>
</dbReference>
<protein>
    <recommendedName>
        <fullName evidence="3">DUF6534 domain-containing protein</fullName>
    </recommendedName>
</protein>